<feature type="compositionally biased region" description="Acidic residues" evidence="6">
    <location>
        <begin position="1504"/>
        <end position="1514"/>
    </location>
</feature>
<evidence type="ECO:0000256" key="5">
    <source>
        <dbReference type="ARBA" id="ARBA00023306"/>
    </source>
</evidence>
<evidence type="ECO:0000256" key="3">
    <source>
        <dbReference type="ARBA" id="ARBA00022776"/>
    </source>
</evidence>
<dbReference type="EMBL" id="PNEN01000537">
    <property type="protein sequence ID" value="PPJ55534.1"/>
    <property type="molecule type" value="Genomic_DNA"/>
</dbReference>
<dbReference type="OrthoDB" id="200660at2759"/>
<gene>
    <name evidence="7" type="ORF">CBER1_05375</name>
</gene>
<dbReference type="InterPro" id="IPR011989">
    <property type="entry name" value="ARM-like"/>
</dbReference>
<reference evidence="8" key="1">
    <citation type="journal article" date="2017" name="bioRxiv">
        <title>Conservation of a gene cluster reveals novel cercosporin biosynthetic mechanisms and extends production to the genus Colletotrichum.</title>
        <authorList>
            <person name="de Jonge R."/>
            <person name="Ebert M.K."/>
            <person name="Huitt-Roehl C.R."/>
            <person name="Pal P."/>
            <person name="Suttle J.C."/>
            <person name="Spanner R.E."/>
            <person name="Neubauer J.D."/>
            <person name="Jurick W.M.II."/>
            <person name="Stott K.A."/>
            <person name="Secor G.A."/>
            <person name="Thomma B.P.H.J."/>
            <person name="Van de Peer Y."/>
            <person name="Townsend C.A."/>
            <person name="Bolton M.D."/>
        </authorList>
    </citation>
    <scope>NUCLEOTIDE SEQUENCE [LARGE SCALE GENOMIC DNA]</scope>
    <source>
        <strain evidence="8">CBS538.71</strain>
    </source>
</reference>
<dbReference type="GO" id="GO:0007064">
    <property type="term" value="P:mitotic sister chromatid cohesion"/>
    <property type="evidence" value="ECO:0007669"/>
    <property type="project" value="InterPro"/>
</dbReference>
<dbReference type="InterPro" id="IPR039776">
    <property type="entry name" value="Pds5"/>
</dbReference>
<feature type="compositionally biased region" description="Acidic residues" evidence="6">
    <location>
        <begin position="14"/>
        <end position="51"/>
    </location>
</feature>
<feature type="region of interest" description="Disordered" evidence="6">
    <location>
        <begin position="626"/>
        <end position="647"/>
    </location>
</feature>
<dbReference type="Proteomes" id="UP000237631">
    <property type="component" value="Unassembled WGS sequence"/>
</dbReference>
<dbReference type="SUPFAM" id="SSF48371">
    <property type="entry name" value="ARM repeat"/>
    <property type="match status" value="2"/>
</dbReference>
<feature type="region of interest" description="Disordered" evidence="6">
    <location>
        <begin position="315"/>
        <end position="344"/>
    </location>
</feature>
<dbReference type="PANTHER" id="PTHR12663">
    <property type="entry name" value="ANDROGEN INDUCED INHIBITOR OF PROLIFERATION AS3 / PDS5-RELATED"/>
    <property type="match status" value="1"/>
</dbReference>
<feature type="region of interest" description="Disordered" evidence="6">
    <location>
        <begin position="1288"/>
        <end position="1514"/>
    </location>
</feature>
<keyword evidence="8" id="KW-1185">Reference proteome</keyword>
<evidence type="ECO:0000313" key="8">
    <source>
        <dbReference type="Proteomes" id="UP000237631"/>
    </source>
</evidence>
<feature type="region of interest" description="Disordered" evidence="6">
    <location>
        <begin position="1"/>
        <end position="61"/>
    </location>
</feature>
<evidence type="ECO:0000256" key="2">
    <source>
        <dbReference type="ARBA" id="ARBA00022618"/>
    </source>
</evidence>
<keyword evidence="2" id="KW-0132">Cell division</keyword>
<dbReference type="Pfam" id="PF20168">
    <property type="entry name" value="PDS5"/>
    <property type="match status" value="1"/>
</dbReference>
<dbReference type="InterPro" id="IPR016024">
    <property type="entry name" value="ARM-type_fold"/>
</dbReference>
<evidence type="ECO:0000256" key="4">
    <source>
        <dbReference type="ARBA" id="ARBA00023242"/>
    </source>
</evidence>
<comment type="caution">
    <text evidence="7">The sequence shown here is derived from an EMBL/GenBank/DDBJ whole genome shotgun (WGS) entry which is preliminary data.</text>
</comment>
<accession>A0A2S6C726</accession>
<dbReference type="Gene3D" id="1.25.10.10">
    <property type="entry name" value="Leucine-rich Repeat Variant"/>
    <property type="match status" value="1"/>
</dbReference>
<dbReference type="STRING" id="357750.A0A2S6C726"/>
<feature type="compositionally biased region" description="Polar residues" evidence="6">
    <location>
        <begin position="626"/>
        <end position="644"/>
    </location>
</feature>
<dbReference type="GO" id="GO:0000785">
    <property type="term" value="C:chromatin"/>
    <property type="evidence" value="ECO:0007669"/>
    <property type="project" value="TreeGrafter"/>
</dbReference>
<keyword evidence="5" id="KW-0131">Cell cycle</keyword>
<keyword evidence="3" id="KW-0498">Mitosis</keyword>
<keyword evidence="4" id="KW-0539">Nucleus</keyword>
<proteinExistence type="predicted"/>
<dbReference type="CDD" id="cd19953">
    <property type="entry name" value="PDS5"/>
    <property type="match status" value="1"/>
</dbReference>
<feature type="compositionally biased region" description="Basic and acidic residues" evidence="6">
    <location>
        <begin position="1456"/>
        <end position="1469"/>
    </location>
</feature>
<protein>
    <submittedName>
        <fullName evidence="7">Uncharacterized protein</fullName>
    </submittedName>
</protein>
<dbReference type="GO" id="GO:0051301">
    <property type="term" value="P:cell division"/>
    <property type="evidence" value="ECO:0007669"/>
    <property type="project" value="UniProtKB-KW"/>
</dbReference>
<name>A0A2S6C726_9PEZI</name>
<evidence type="ECO:0000256" key="1">
    <source>
        <dbReference type="ARBA" id="ARBA00004123"/>
    </source>
</evidence>
<evidence type="ECO:0000256" key="6">
    <source>
        <dbReference type="SAM" id="MobiDB-lite"/>
    </source>
</evidence>
<dbReference type="PANTHER" id="PTHR12663:SF0">
    <property type="entry name" value="PRECOCIOUS DISSOCIATION OF SISTERS 5, ISOFORM A"/>
    <property type="match status" value="1"/>
</dbReference>
<feature type="compositionally biased region" description="Low complexity" evidence="6">
    <location>
        <begin position="1401"/>
        <end position="1410"/>
    </location>
</feature>
<dbReference type="GO" id="GO:0006281">
    <property type="term" value="P:DNA repair"/>
    <property type="evidence" value="ECO:0007669"/>
    <property type="project" value="TreeGrafter"/>
</dbReference>
<evidence type="ECO:0000313" key="7">
    <source>
        <dbReference type="EMBL" id="PPJ55534.1"/>
    </source>
</evidence>
<organism evidence="7 8">
    <name type="scientific">Cercospora berteroae</name>
    <dbReference type="NCBI Taxonomy" id="357750"/>
    <lineage>
        <taxon>Eukaryota</taxon>
        <taxon>Fungi</taxon>
        <taxon>Dikarya</taxon>
        <taxon>Ascomycota</taxon>
        <taxon>Pezizomycotina</taxon>
        <taxon>Dothideomycetes</taxon>
        <taxon>Dothideomycetidae</taxon>
        <taxon>Mycosphaerellales</taxon>
        <taxon>Mycosphaerellaceae</taxon>
        <taxon>Cercospora</taxon>
    </lineage>
</organism>
<sequence length="1514" mass="166678">MPRATRKRASQPDPEPEAEVEVEEQQEEQEEPQAQDAMDVDEDEEEEEDGGDALQNDEPLTWKAGKPIAVATLLQRLKALATELRHLEQGDCARASLEPKAKELSSPLLLGHKDYGVQVYTLQCIVEMFRLLAPDAPYKASQLKQIFNFVISTVVPAIADPSHTYNAQHLAIITSLATVKSIVLVQDLPGADQMQKILFTHCFDVLALNVPGGHKELLSKNVEFNFTSLLCALVDEAQTVPLEIIEVILAQFLRADPHAVTKKGETRFSEVLKEVSPAYNMARSICNTCEEKMIRHIGQWFQAVLIDANDAAAETKPAKSKGKKRTHDESDDESDAALVAPSADDLQEAEKAHRLLRELWRACPGVIRNVLAQIESELNTENTSLRLMGVAGVGDMIAGIGAAGPPPPAALDPAAYPSQSLADYSPPAQQNVVLIPAAPQAFSSTYPTTYQTFVDRHRDKSGQVRAAWVTACARIILTSAGGKGLDSDQETQLLRLFADLLTDNDEKVRLAAVTAVSTFDYQSIVQKLGSHGGAGQEGSVLFQLTARIKDPKPHVSTTALELLGKLWGVASGAIIEGNERARTLFGPIPSNILNAVYINQPILNALISKAIFDSLLPISYPPIKTKSSGNGDSQRLPDSQNSQARGLDPDRIRSERILALIRDLDEKAKKAFFGMQGLQVSQAKYVSIILDLSEKLGGDIKSNKEDAQKLQKFVAALADRFPDKVAAKNHLTAFLGHHDRRNFALVRMAISAESDYKKSRNAIAEVLKRLEGASPNIASAAETIEPLLRSTAVLVYNRSHVPAIVSISRTDDDGLGSAAHEVLKHISTQAPLVFEVHIKELCETLRNQAPSATLPNDINAVDTLKACAGFSRQFPEKMPKDRDFFQAMAKFAKFGSPPSVAKHAVTVIVAAADKKDMYVNDILKHCLKNFESSHETAATKLAAISQLQLLAYVQTEDRADAIHEILTGALRNRHAAEDTDTSWTADIDSDLNVKLWALKAVVNDIRGQLPDLDNTSLDKELQDAVLRTFKVLNTIIERDGELAGESSPENHKAHMRLSAGKLILKLCCNKHINKIFAARDFNRLTRIAQDPLPEVRKGFVTTLKKYTGMQKPLHHRFFSLMFLYAFEPTKAVRESTATFLKARAAFYAKEEVPVLENVFPYFMSLLAHHQDFSLAEKDISDFIEYILFYLKAVATEQNLSDIYAYAQRARSFQDAIEPEKSELLWTMADLAEAIMRAYESAKGWSLQLKPSKPAMPSSAYRQIRDQDFADEVSHKRFLPAEIDEQMDDLVRDRLRPKKRKHVDGDSKRPAKKIRASNGDEKAVRKKKVPKAPKAPKPAKTPKKRASDAVPSSAMRKSTRVSNAQSYADISDSEDDDPDNVASWRYEDESSDEEGNKENVGSSTPPTSDPTGPKSHAEDSREHEDDEEEEDGGEEGGEEVVVAKPAAKTNGKKPTAKTKDSTPKARESKKATQKKATATKEIPARGGRSSARTASKKKDVMDIPSDSDEDSAMEA</sequence>
<comment type="subcellular location">
    <subcellularLocation>
        <location evidence="1">Nucleus</location>
    </subcellularLocation>
</comment>
<feature type="compositionally biased region" description="Acidic residues" evidence="6">
    <location>
        <begin position="1423"/>
        <end position="1437"/>
    </location>
</feature>
<dbReference type="GO" id="GO:0005634">
    <property type="term" value="C:nucleus"/>
    <property type="evidence" value="ECO:0007669"/>
    <property type="project" value="UniProtKB-SubCell"/>
</dbReference>